<gene>
    <name evidence="1" type="ORF">Tci_033491</name>
</gene>
<reference evidence="1" key="1">
    <citation type="journal article" date="2019" name="Sci. Rep.">
        <title>Draft genome of Tanacetum cinerariifolium, the natural source of mosquito coil.</title>
        <authorList>
            <person name="Yamashiro T."/>
            <person name="Shiraishi A."/>
            <person name="Satake H."/>
            <person name="Nakayama K."/>
        </authorList>
    </citation>
    <scope>NUCLEOTIDE SEQUENCE</scope>
</reference>
<dbReference type="EMBL" id="BKCJ010004516">
    <property type="protein sequence ID" value="GEU61513.1"/>
    <property type="molecule type" value="Genomic_DNA"/>
</dbReference>
<accession>A0A6L2LI76</accession>
<evidence type="ECO:0000313" key="1">
    <source>
        <dbReference type="EMBL" id="GEU61513.1"/>
    </source>
</evidence>
<protein>
    <submittedName>
        <fullName evidence="1">Uncharacterized protein</fullName>
    </submittedName>
</protein>
<proteinExistence type="predicted"/>
<comment type="caution">
    <text evidence="1">The sequence shown here is derived from an EMBL/GenBank/DDBJ whole genome shotgun (WGS) entry which is preliminary data.</text>
</comment>
<organism evidence="1">
    <name type="scientific">Tanacetum cinerariifolium</name>
    <name type="common">Dalmatian daisy</name>
    <name type="synonym">Chrysanthemum cinerariifolium</name>
    <dbReference type="NCBI Taxonomy" id="118510"/>
    <lineage>
        <taxon>Eukaryota</taxon>
        <taxon>Viridiplantae</taxon>
        <taxon>Streptophyta</taxon>
        <taxon>Embryophyta</taxon>
        <taxon>Tracheophyta</taxon>
        <taxon>Spermatophyta</taxon>
        <taxon>Magnoliopsida</taxon>
        <taxon>eudicotyledons</taxon>
        <taxon>Gunneridae</taxon>
        <taxon>Pentapetalae</taxon>
        <taxon>asterids</taxon>
        <taxon>campanulids</taxon>
        <taxon>Asterales</taxon>
        <taxon>Asteraceae</taxon>
        <taxon>Asteroideae</taxon>
        <taxon>Anthemideae</taxon>
        <taxon>Anthemidinae</taxon>
        <taxon>Tanacetum</taxon>
    </lineage>
</organism>
<dbReference type="AlphaFoldDB" id="A0A6L2LI76"/>
<name>A0A6L2LI76_TANCI</name>
<sequence length="117" mass="13505">MSFHQALDLIFKLNETTVGCIRNILRKTDFLDRFSKASWVIPTFVVIEGEVLYKINMVIKDLDLEPKIDIMMRDFLNPSQWKELSKEMGSEILPSGDGSREETFKPISRLIAKGKLK</sequence>